<evidence type="ECO:0000256" key="1">
    <source>
        <dbReference type="ARBA" id="ARBA00022741"/>
    </source>
</evidence>
<dbReference type="CDD" id="cd03221">
    <property type="entry name" value="ABCF_EF-3"/>
    <property type="match status" value="2"/>
</dbReference>
<feature type="domain" description="ABC transporter" evidence="3">
    <location>
        <begin position="310"/>
        <end position="495"/>
    </location>
</feature>
<keyword evidence="1" id="KW-0547">Nucleotide-binding</keyword>
<sequence>MALIDIRDLTFAYPGSYDNVFEHLSLQLDTRWRLGLVGRNGRGKTTLLRLLQRQYEYDGAISVPVPLDCFPSPVSAPERDTLTILEEQEPGLELWRIYKELDTLEVDAGVLFRPYSSLSGGEQVKVLLAALFLREGAFLLLDEPTNHLDLEGRRVVSRYLSRKSGFLLVSHDRAFLDGCVDHIMVINKRDIEVRQGSFSAWWRDKQARDDWERAENARLKREIGRLEDAARRTASWSDRVEAAKKGCRNSGLRPDRGYLGHKAQKMMRRSKAVEARRTEAAEAKAGLLKNIELAEALKLRPLEHPKRCLLEARELAPDYGAGPVCRPVSFTVERGERVALVGRNGSGKSSLLRLALGEEIPHTGLFSLASGLVVSYVPQDASFLRGSLSQFARRSELDETQFKTILRKLDFARVQFEKDLSDYSAGQKKKVLLARSLCQSAHLYVWDEPLNYIDVFSRMQLEELLRACRPAMLLVEHDQAFLEGLADKRVELVPA</sequence>
<dbReference type="GO" id="GO:0005524">
    <property type="term" value="F:ATP binding"/>
    <property type="evidence" value="ECO:0007669"/>
    <property type="project" value="UniProtKB-KW"/>
</dbReference>
<dbReference type="Proteomes" id="UP000029585">
    <property type="component" value="Unassembled WGS sequence"/>
</dbReference>
<dbReference type="PATRIC" id="fig|742738.3.peg.1734"/>
<dbReference type="eggNOG" id="COG0488">
    <property type="taxonomic scope" value="Bacteria"/>
</dbReference>
<keyword evidence="5" id="KW-1185">Reference proteome</keyword>
<proteinExistence type="predicted"/>
<dbReference type="EMBL" id="ADLO01000054">
    <property type="protein sequence ID" value="KGF55852.1"/>
    <property type="molecule type" value="Genomic_DNA"/>
</dbReference>
<feature type="domain" description="ABC transporter" evidence="3">
    <location>
        <begin position="4"/>
        <end position="213"/>
    </location>
</feature>
<dbReference type="PANTHER" id="PTHR42855">
    <property type="entry name" value="ABC TRANSPORTER ATP-BINDING SUBUNIT"/>
    <property type="match status" value="1"/>
</dbReference>
<dbReference type="SUPFAM" id="SSF52540">
    <property type="entry name" value="P-loop containing nucleoside triphosphate hydrolases"/>
    <property type="match status" value="2"/>
</dbReference>
<evidence type="ECO:0000259" key="3">
    <source>
        <dbReference type="PROSITE" id="PS50893"/>
    </source>
</evidence>
<name>A0A096CM73_FLAPL</name>
<gene>
    <name evidence="4" type="ORF">HMPREF9460_01686</name>
</gene>
<dbReference type="Gene3D" id="3.40.50.300">
    <property type="entry name" value="P-loop containing nucleotide triphosphate hydrolases"/>
    <property type="match status" value="2"/>
</dbReference>
<dbReference type="InterPro" id="IPR017871">
    <property type="entry name" value="ABC_transporter-like_CS"/>
</dbReference>
<evidence type="ECO:0000256" key="2">
    <source>
        <dbReference type="ARBA" id="ARBA00022840"/>
    </source>
</evidence>
<dbReference type="AlphaFoldDB" id="A0A096CM73"/>
<keyword evidence="2" id="KW-0067">ATP-binding</keyword>
<dbReference type="InterPro" id="IPR003439">
    <property type="entry name" value="ABC_transporter-like_ATP-bd"/>
</dbReference>
<dbReference type="NCBIfam" id="NF000355">
    <property type="entry name" value="ribo_prot_ABC_F"/>
    <property type="match status" value="1"/>
</dbReference>
<dbReference type="Pfam" id="PF00005">
    <property type="entry name" value="ABC_tran"/>
    <property type="match status" value="2"/>
</dbReference>
<dbReference type="InterPro" id="IPR003593">
    <property type="entry name" value="AAA+_ATPase"/>
</dbReference>
<protein>
    <recommendedName>
        <fullName evidence="3">ABC transporter domain-containing protein</fullName>
    </recommendedName>
</protein>
<dbReference type="HOGENOM" id="CLU_000604_36_3_9"/>
<dbReference type="PROSITE" id="PS00211">
    <property type="entry name" value="ABC_TRANSPORTER_1"/>
    <property type="match status" value="2"/>
</dbReference>
<dbReference type="InterPro" id="IPR051309">
    <property type="entry name" value="ABCF_ATPase"/>
</dbReference>
<reference evidence="4 5" key="1">
    <citation type="submission" date="2011-08" db="EMBL/GenBank/DDBJ databases">
        <title>The Genome Sequence of Clostridium orbiscindens 1_3_50AFAA.</title>
        <authorList>
            <consortium name="The Broad Institute Genome Sequencing Platform"/>
            <person name="Earl A."/>
            <person name="Ward D."/>
            <person name="Feldgarden M."/>
            <person name="Gevers D."/>
            <person name="Daigneault M."/>
            <person name="Strauss J."/>
            <person name="Allen-Vercoe E."/>
            <person name="Young S.K."/>
            <person name="Zeng Q."/>
            <person name="Gargeya S."/>
            <person name="Fitzgerald M."/>
            <person name="Haas B."/>
            <person name="Abouelleil A."/>
            <person name="Alvarado L."/>
            <person name="Arachchi H.M."/>
            <person name="Berlin A."/>
            <person name="Brown A."/>
            <person name="Chapman S.B."/>
            <person name="Chen Z."/>
            <person name="Dunbar C."/>
            <person name="Freedman E."/>
            <person name="Gearin G."/>
            <person name="Gellesch M."/>
            <person name="Goldberg J."/>
            <person name="Griggs A."/>
            <person name="Gujja S."/>
            <person name="Heiman D."/>
            <person name="Howarth C."/>
            <person name="Larson L."/>
            <person name="Lui A."/>
            <person name="MacDonald P.J.P."/>
            <person name="Montmayeur A."/>
            <person name="Murphy C."/>
            <person name="Neiman D."/>
            <person name="Pearson M."/>
            <person name="Priest M."/>
            <person name="Roberts A."/>
            <person name="Saif S."/>
            <person name="Shea T."/>
            <person name="Shenoy N."/>
            <person name="Sisk P."/>
            <person name="Stolte C."/>
            <person name="Sykes S."/>
            <person name="Wortman J."/>
            <person name="Nusbaum C."/>
            <person name="Birren B."/>
        </authorList>
    </citation>
    <scope>NUCLEOTIDE SEQUENCE [LARGE SCALE GENOMIC DNA]</scope>
    <source>
        <strain evidence="4 5">1_3_50AFAA</strain>
    </source>
</reference>
<evidence type="ECO:0000313" key="4">
    <source>
        <dbReference type="EMBL" id="KGF55852.1"/>
    </source>
</evidence>
<comment type="caution">
    <text evidence="4">The sequence shown here is derived from an EMBL/GenBank/DDBJ whole genome shotgun (WGS) entry which is preliminary data.</text>
</comment>
<dbReference type="PANTHER" id="PTHR42855:SF2">
    <property type="entry name" value="DRUG RESISTANCE ABC TRANSPORTER,ATP-BINDING PROTEIN"/>
    <property type="match status" value="1"/>
</dbReference>
<evidence type="ECO:0000313" key="5">
    <source>
        <dbReference type="Proteomes" id="UP000029585"/>
    </source>
</evidence>
<organism evidence="4 5">
    <name type="scientific">Flavonifractor plautii 1_3_50AFAA</name>
    <dbReference type="NCBI Taxonomy" id="742738"/>
    <lineage>
        <taxon>Bacteria</taxon>
        <taxon>Bacillati</taxon>
        <taxon>Bacillota</taxon>
        <taxon>Clostridia</taxon>
        <taxon>Eubacteriales</taxon>
        <taxon>Oscillospiraceae</taxon>
        <taxon>Flavonifractor</taxon>
    </lineage>
</organism>
<dbReference type="InterPro" id="IPR027417">
    <property type="entry name" value="P-loop_NTPase"/>
</dbReference>
<dbReference type="RefSeq" id="WP_044940406.1">
    <property type="nucleotide sequence ID" value="NZ_KN174162.1"/>
</dbReference>
<dbReference type="SMART" id="SM00382">
    <property type="entry name" value="AAA"/>
    <property type="match status" value="2"/>
</dbReference>
<dbReference type="PROSITE" id="PS50893">
    <property type="entry name" value="ABC_TRANSPORTER_2"/>
    <property type="match status" value="2"/>
</dbReference>
<dbReference type="GO" id="GO:0016887">
    <property type="term" value="F:ATP hydrolysis activity"/>
    <property type="evidence" value="ECO:0007669"/>
    <property type="project" value="InterPro"/>
</dbReference>
<accession>A0A096CM73</accession>